<comment type="caution">
    <text evidence="1">The sequence shown here is derived from an EMBL/GenBank/DDBJ whole genome shotgun (WGS) entry which is preliminary data.</text>
</comment>
<dbReference type="Proteomes" id="UP001372834">
    <property type="component" value="Unassembled WGS sequence"/>
</dbReference>
<organism evidence="1 2">
    <name type="scientific">Polyplax serrata</name>
    <name type="common">Common mouse louse</name>
    <dbReference type="NCBI Taxonomy" id="468196"/>
    <lineage>
        <taxon>Eukaryota</taxon>
        <taxon>Metazoa</taxon>
        <taxon>Ecdysozoa</taxon>
        <taxon>Arthropoda</taxon>
        <taxon>Hexapoda</taxon>
        <taxon>Insecta</taxon>
        <taxon>Pterygota</taxon>
        <taxon>Neoptera</taxon>
        <taxon>Paraneoptera</taxon>
        <taxon>Psocodea</taxon>
        <taxon>Troctomorpha</taxon>
        <taxon>Phthiraptera</taxon>
        <taxon>Anoplura</taxon>
        <taxon>Polyplacidae</taxon>
        <taxon>Polyplax</taxon>
    </lineage>
</organism>
<gene>
    <name evidence="1" type="ORF">RUM43_009415</name>
</gene>
<dbReference type="EMBL" id="JAWJWE010000038">
    <property type="protein sequence ID" value="KAK6623563.1"/>
    <property type="molecule type" value="Genomic_DNA"/>
</dbReference>
<accession>A0AAN8PAS1</accession>
<evidence type="ECO:0000313" key="2">
    <source>
        <dbReference type="Proteomes" id="UP001372834"/>
    </source>
</evidence>
<protein>
    <submittedName>
        <fullName evidence="1">Uncharacterized protein</fullName>
    </submittedName>
</protein>
<sequence>MEQVSILKNKHFCWKRVDSFYAKEEQFQGENNELSITNSPDANWIEGEGSMDPTLKNLQDQQRDRWWGGWVVGYRQKNG</sequence>
<name>A0AAN8PAS1_POLSC</name>
<evidence type="ECO:0000313" key="1">
    <source>
        <dbReference type="EMBL" id="KAK6623563.1"/>
    </source>
</evidence>
<dbReference type="AlphaFoldDB" id="A0AAN8PAS1"/>
<proteinExistence type="predicted"/>
<reference evidence="1 2" key="1">
    <citation type="submission" date="2023-10" db="EMBL/GenBank/DDBJ databases">
        <title>Genomes of two closely related lineages of the louse Polyplax serrata with different host specificities.</title>
        <authorList>
            <person name="Martinu J."/>
            <person name="Tarabai H."/>
            <person name="Stefka J."/>
            <person name="Hypsa V."/>
        </authorList>
    </citation>
    <scope>NUCLEOTIDE SEQUENCE [LARGE SCALE GENOMIC DNA]</scope>
    <source>
        <strain evidence="1">HR10_N</strain>
    </source>
</reference>